<accession>A0A061RCD1</accession>
<dbReference type="AlphaFoldDB" id="A0A061RCD1"/>
<sequence>MKSGRIVSSPSSYVSSLYAINEDNSHRGSRYCESGHCSSVPAGPGTDFVAQDIYIRRKCPKNYEKKRHGDFAALSQLRAQTLCSECSGKAVRGCQSAMEVLSWGEQEIDEFLSSSDCESLLSQQSYQLSRSSSIVSRSSSCEQADLICNYLKSE</sequence>
<reference evidence="1" key="1">
    <citation type="submission" date="2014-05" db="EMBL/GenBank/DDBJ databases">
        <title>The transcriptome of the halophilic microalga Tetraselmis sp. GSL018 isolated from the Great Salt Lake, Utah.</title>
        <authorList>
            <person name="Jinkerson R.E."/>
            <person name="D'Adamo S."/>
            <person name="Posewitz M.C."/>
        </authorList>
    </citation>
    <scope>NUCLEOTIDE SEQUENCE</scope>
    <source>
        <strain evidence="1">GSL018</strain>
    </source>
</reference>
<proteinExistence type="predicted"/>
<gene>
    <name evidence="1" type="ORF">TSPGSL018_9445</name>
</gene>
<evidence type="ECO:0000313" key="1">
    <source>
        <dbReference type="EMBL" id="JAC68141.1"/>
    </source>
</evidence>
<organism evidence="1">
    <name type="scientific">Tetraselmis sp. GSL018</name>
    <dbReference type="NCBI Taxonomy" id="582737"/>
    <lineage>
        <taxon>Eukaryota</taxon>
        <taxon>Viridiplantae</taxon>
        <taxon>Chlorophyta</taxon>
        <taxon>core chlorophytes</taxon>
        <taxon>Chlorodendrophyceae</taxon>
        <taxon>Chlorodendrales</taxon>
        <taxon>Chlorodendraceae</taxon>
        <taxon>Tetraselmis</taxon>
    </lineage>
</organism>
<dbReference type="EMBL" id="GBEZ01018280">
    <property type="protein sequence ID" value="JAC68141.1"/>
    <property type="molecule type" value="Transcribed_RNA"/>
</dbReference>
<protein>
    <submittedName>
        <fullName evidence="1">Uncharacterized protein</fullName>
    </submittedName>
</protein>
<name>A0A061RCD1_9CHLO</name>